<accession>A0A6G0VKT7</accession>
<dbReference type="OrthoDB" id="6613179at2759"/>
<reference evidence="2 3" key="1">
    <citation type="submission" date="2019-08" db="EMBL/GenBank/DDBJ databases">
        <title>Whole genome of Aphis craccivora.</title>
        <authorList>
            <person name="Voronova N.V."/>
            <person name="Shulinski R.S."/>
            <person name="Bandarenka Y.V."/>
            <person name="Zhorov D.G."/>
            <person name="Warner D."/>
        </authorList>
    </citation>
    <scope>NUCLEOTIDE SEQUENCE [LARGE SCALE GENOMIC DNA]</scope>
    <source>
        <strain evidence="2">180601</strain>
        <tissue evidence="2">Whole Body</tissue>
    </source>
</reference>
<dbReference type="SMART" id="SM00597">
    <property type="entry name" value="ZnF_TTF"/>
    <property type="match status" value="1"/>
</dbReference>
<organism evidence="2 3">
    <name type="scientific">Aphis craccivora</name>
    <name type="common">Cowpea aphid</name>
    <dbReference type="NCBI Taxonomy" id="307492"/>
    <lineage>
        <taxon>Eukaryota</taxon>
        <taxon>Metazoa</taxon>
        <taxon>Ecdysozoa</taxon>
        <taxon>Arthropoda</taxon>
        <taxon>Hexapoda</taxon>
        <taxon>Insecta</taxon>
        <taxon>Pterygota</taxon>
        <taxon>Neoptera</taxon>
        <taxon>Paraneoptera</taxon>
        <taxon>Hemiptera</taxon>
        <taxon>Sternorrhyncha</taxon>
        <taxon>Aphidomorpha</taxon>
        <taxon>Aphidoidea</taxon>
        <taxon>Aphididae</taxon>
        <taxon>Aphidini</taxon>
        <taxon>Aphis</taxon>
        <taxon>Aphis</taxon>
    </lineage>
</organism>
<evidence type="ECO:0000313" key="3">
    <source>
        <dbReference type="Proteomes" id="UP000478052"/>
    </source>
</evidence>
<feature type="non-terminal residue" evidence="2">
    <location>
        <position position="303"/>
    </location>
</feature>
<evidence type="ECO:0000313" key="2">
    <source>
        <dbReference type="EMBL" id="KAF0696045.1"/>
    </source>
</evidence>
<evidence type="ECO:0000259" key="1">
    <source>
        <dbReference type="SMART" id="SM00597"/>
    </source>
</evidence>
<sequence>MKNWLISSTLSVNNELKGNENENKNNISEAEQNDQSLLNFNTSPLINPEISEIQYENMLSDIDINTTNISQSTFDLTDPVKWPIITDTVRLHIIENGPKLIDNIDQYTFPLADDGRRFNFKWFYKKLPNGEDVKRQWMMYSCSKNAIFCFPCILFSKDKNSTFSNPLDGFYDWKHLNPFIPTHENSVQHRKCFMEWKETEKRLKDGKTIDNFIQKAVNIEKEKWRNILKIIIDVILFCAKNNLALRGTSDKIGDANSGIFLNTVELISHYNDRLSEHIENIKSKKGSLSYFSPIIQNEIIGLI</sequence>
<keyword evidence="3" id="KW-1185">Reference proteome</keyword>
<feature type="domain" description="TTF-type" evidence="1">
    <location>
        <begin position="114"/>
        <end position="208"/>
    </location>
</feature>
<comment type="caution">
    <text evidence="2">The sequence shown here is derived from an EMBL/GenBank/DDBJ whole genome shotgun (WGS) entry which is preliminary data.</text>
</comment>
<gene>
    <name evidence="2" type="ORF">FWK35_00037953</name>
</gene>
<dbReference type="EMBL" id="VUJU01015209">
    <property type="protein sequence ID" value="KAF0696045.1"/>
    <property type="molecule type" value="Genomic_DNA"/>
</dbReference>
<dbReference type="PANTHER" id="PTHR45749:SF21">
    <property type="entry name" value="DUF4371 DOMAIN-CONTAINING PROTEIN"/>
    <property type="match status" value="1"/>
</dbReference>
<proteinExistence type="predicted"/>
<dbReference type="InterPro" id="IPR006580">
    <property type="entry name" value="Znf_TTF"/>
</dbReference>
<dbReference type="Proteomes" id="UP000478052">
    <property type="component" value="Unassembled WGS sequence"/>
</dbReference>
<name>A0A6G0VKT7_APHCR</name>
<dbReference type="AlphaFoldDB" id="A0A6G0VKT7"/>
<dbReference type="PANTHER" id="PTHR45749">
    <property type="match status" value="1"/>
</dbReference>
<protein>
    <submittedName>
        <fullName evidence="2">Zinc finger MYM-type protein 5-like</fullName>
    </submittedName>
</protein>